<feature type="compositionally biased region" description="Basic residues" evidence="2">
    <location>
        <begin position="195"/>
        <end position="206"/>
    </location>
</feature>
<gene>
    <name evidence="3" type="ORF">SEMRO_1063_G237140.1</name>
</gene>
<protein>
    <submittedName>
        <fullName evidence="3">Uncharacterized protein</fullName>
    </submittedName>
</protein>
<feature type="coiled-coil region" evidence="1">
    <location>
        <begin position="706"/>
        <end position="747"/>
    </location>
</feature>
<evidence type="ECO:0000313" key="4">
    <source>
        <dbReference type="Proteomes" id="UP001153069"/>
    </source>
</evidence>
<name>A0A9N8EF72_9STRA</name>
<feature type="compositionally biased region" description="Polar residues" evidence="2">
    <location>
        <begin position="299"/>
        <end position="319"/>
    </location>
</feature>
<proteinExistence type="predicted"/>
<dbReference type="EMBL" id="CAICTM010001061">
    <property type="protein sequence ID" value="CAB9519992.1"/>
    <property type="molecule type" value="Genomic_DNA"/>
</dbReference>
<feature type="compositionally biased region" description="Low complexity" evidence="2">
    <location>
        <begin position="122"/>
        <end position="138"/>
    </location>
</feature>
<organism evidence="3 4">
    <name type="scientific">Seminavis robusta</name>
    <dbReference type="NCBI Taxonomy" id="568900"/>
    <lineage>
        <taxon>Eukaryota</taxon>
        <taxon>Sar</taxon>
        <taxon>Stramenopiles</taxon>
        <taxon>Ochrophyta</taxon>
        <taxon>Bacillariophyta</taxon>
        <taxon>Bacillariophyceae</taxon>
        <taxon>Bacillariophycidae</taxon>
        <taxon>Naviculales</taxon>
        <taxon>Naviculaceae</taxon>
        <taxon>Seminavis</taxon>
    </lineage>
</organism>
<feature type="compositionally biased region" description="Basic residues" evidence="2">
    <location>
        <begin position="406"/>
        <end position="422"/>
    </location>
</feature>
<evidence type="ECO:0000256" key="2">
    <source>
        <dbReference type="SAM" id="MobiDB-lite"/>
    </source>
</evidence>
<feature type="compositionally biased region" description="Polar residues" evidence="2">
    <location>
        <begin position="67"/>
        <end position="77"/>
    </location>
</feature>
<comment type="caution">
    <text evidence="3">The sequence shown here is derived from an EMBL/GenBank/DDBJ whole genome shotgun (WGS) entry which is preliminary data.</text>
</comment>
<dbReference type="Proteomes" id="UP001153069">
    <property type="component" value="Unassembled WGS sequence"/>
</dbReference>
<feature type="compositionally biased region" description="Polar residues" evidence="2">
    <location>
        <begin position="100"/>
        <end position="119"/>
    </location>
</feature>
<evidence type="ECO:0000313" key="3">
    <source>
        <dbReference type="EMBL" id="CAB9519992.1"/>
    </source>
</evidence>
<evidence type="ECO:0000256" key="1">
    <source>
        <dbReference type="SAM" id="Coils"/>
    </source>
</evidence>
<keyword evidence="1" id="KW-0175">Coiled coil</keyword>
<accession>A0A9N8EF72</accession>
<sequence length="961" mass="105683">MSSSLRSFPSLAPPTPKKSPSPRLIPRRSPRRLGPALIGGMGQENNGNHNDSIGVESNAVKKPKPALSQTEQQSLMDSNAKLKRTVPPMLRRRGRKRQQESSAVKSNEPTSSPKQQTLVPVSAASTQSPRSASRSSNESVEEHDPFIFVDDDEFVPMTPKTLDSALQLDGQVTMTPPSQSPPLFVSAKKLGNQVKKQKTYTAKRRRPSDEASAAMENEDDSMKLPEGLSPAQKAREYWKKCYGEKPPQIHPQTSWSARRVAPTKGCLSHSKPKANTTTAHFAVAPTFGAVQSPPLLRHNNGSQGFSTPRTSPDNSNNSHLKCPHSKSVQFGVAEAAEYERDAPAGKFTPLPAEVAQQRFPLTPKPKDDDQGEEEIAETKENSAMLAVWEQDFDSLAEDNYNDKPKKLQGSKRRRSNTKHRRRSSSDRRKSSSFCSPGNGGALYDPTNDEEGTPGNPSLLVMDNLSSEAVQSPSTGVTVGSPEQPKQCDESAVEERSGSLSPVQARRLSSEPLSASKEDAPASETNHIVSQEEDDFDQAEQGTKLRSRLDTTNVWLEALTNSSLLSRRDTNWDLKTVAANLALGSGNRSINGVFNNNNIGPARTISSAWHSCLNGCVQNSLYAATTKTLPTATTTCINDDYSSIDPEFLETWQRLALNEWQKVELEICKNLRRSFAPVKQQISQKSIVLGSVVLPVKASLGPTRKHLSETEKEIQRLEEMIKMEERKKVQMHQRFKMAEQQLQRLQGASSLLSYSAVRQLSSIDVSIAEQCQAIFHHVAQGLETRLELDGSMDVAVSRAVQLDEKQDGDIIDKFYNALLSPARLQEGLILRLSGENGVDDTTEALEMPVLAGRIDLAALSLQEIANEYDVSLTMEEVESKPTLFVRVQLGDKSVLKASYGRHGSSGSAWWVPDTVFCEQDLGERIDLSSVLNQWVRQGSLEATAGFLRAACEEVLQRLAAIE</sequence>
<feature type="region of interest" description="Disordered" evidence="2">
    <location>
        <begin position="195"/>
        <end position="229"/>
    </location>
</feature>
<feature type="region of interest" description="Disordered" evidence="2">
    <location>
        <begin position="292"/>
        <end position="325"/>
    </location>
</feature>
<feature type="compositionally biased region" description="Basic and acidic residues" evidence="2">
    <location>
        <begin position="485"/>
        <end position="496"/>
    </location>
</feature>
<feature type="region of interest" description="Disordered" evidence="2">
    <location>
        <begin position="341"/>
        <end position="525"/>
    </location>
</feature>
<keyword evidence="4" id="KW-1185">Reference proteome</keyword>
<feature type="compositionally biased region" description="Polar residues" evidence="2">
    <location>
        <begin position="463"/>
        <end position="477"/>
    </location>
</feature>
<feature type="region of interest" description="Disordered" evidence="2">
    <location>
        <begin position="1"/>
        <end position="152"/>
    </location>
</feature>
<reference evidence="3" key="1">
    <citation type="submission" date="2020-06" db="EMBL/GenBank/DDBJ databases">
        <authorList>
            <consortium name="Plant Systems Biology data submission"/>
        </authorList>
    </citation>
    <scope>NUCLEOTIDE SEQUENCE</scope>
    <source>
        <strain evidence="3">D6</strain>
    </source>
</reference>
<dbReference type="OrthoDB" id="10639592at2759"/>
<dbReference type="AlphaFoldDB" id="A0A9N8EF72"/>